<name>A0A8H5EWS4_9AGAR</name>
<feature type="compositionally biased region" description="Polar residues" evidence="1">
    <location>
        <begin position="104"/>
        <end position="114"/>
    </location>
</feature>
<dbReference type="Proteomes" id="UP000567179">
    <property type="component" value="Unassembled WGS sequence"/>
</dbReference>
<evidence type="ECO:0000313" key="2">
    <source>
        <dbReference type="EMBL" id="KAF5315162.1"/>
    </source>
</evidence>
<organism evidence="2 3">
    <name type="scientific">Psilocybe cf. subviscida</name>
    <dbReference type="NCBI Taxonomy" id="2480587"/>
    <lineage>
        <taxon>Eukaryota</taxon>
        <taxon>Fungi</taxon>
        <taxon>Dikarya</taxon>
        <taxon>Basidiomycota</taxon>
        <taxon>Agaricomycotina</taxon>
        <taxon>Agaricomycetes</taxon>
        <taxon>Agaricomycetidae</taxon>
        <taxon>Agaricales</taxon>
        <taxon>Agaricineae</taxon>
        <taxon>Strophariaceae</taxon>
        <taxon>Psilocybe</taxon>
    </lineage>
</organism>
<accession>A0A8H5EWS4</accession>
<protein>
    <submittedName>
        <fullName evidence="2">Uncharacterized protein</fullName>
    </submittedName>
</protein>
<feature type="compositionally biased region" description="Polar residues" evidence="1">
    <location>
        <begin position="1"/>
        <end position="13"/>
    </location>
</feature>
<keyword evidence="3" id="KW-1185">Reference proteome</keyword>
<feature type="compositionally biased region" description="Basic residues" evidence="1">
    <location>
        <begin position="209"/>
        <end position="218"/>
    </location>
</feature>
<feature type="region of interest" description="Disordered" evidence="1">
    <location>
        <begin position="192"/>
        <end position="218"/>
    </location>
</feature>
<dbReference type="OrthoDB" id="3032640at2759"/>
<gene>
    <name evidence="2" type="ORF">D9619_007214</name>
</gene>
<reference evidence="2 3" key="1">
    <citation type="journal article" date="2020" name="ISME J.">
        <title>Uncovering the hidden diversity of litter-decomposition mechanisms in mushroom-forming fungi.</title>
        <authorList>
            <person name="Floudas D."/>
            <person name="Bentzer J."/>
            <person name="Ahren D."/>
            <person name="Johansson T."/>
            <person name="Persson P."/>
            <person name="Tunlid A."/>
        </authorList>
    </citation>
    <scope>NUCLEOTIDE SEQUENCE [LARGE SCALE GENOMIC DNA]</scope>
    <source>
        <strain evidence="2 3">CBS 101986</strain>
    </source>
</reference>
<proteinExistence type="predicted"/>
<comment type="caution">
    <text evidence="2">The sequence shown here is derived from an EMBL/GenBank/DDBJ whole genome shotgun (WGS) entry which is preliminary data.</text>
</comment>
<feature type="compositionally biased region" description="Pro residues" evidence="1">
    <location>
        <begin position="20"/>
        <end position="37"/>
    </location>
</feature>
<feature type="compositionally biased region" description="Low complexity" evidence="1">
    <location>
        <begin position="130"/>
        <end position="141"/>
    </location>
</feature>
<dbReference type="AlphaFoldDB" id="A0A8H5EWS4"/>
<dbReference type="EMBL" id="JAACJJ010000043">
    <property type="protein sequence ID" value="KAF5315162.1"/>
    <property type="molecule type" value="Genomic_DNA"/>
</dbReference>
<evidence type="ECO:0000256" key="1">
    <source>
        <dbReference type="SAM" id="MobiDB-lite"/>
    </source>
</evidence>
<evidence type="ECO:0000313" key="3">
    <source>
        <dbReference type="Proteomes" id="UP000567179"/>
    </source>
</evidence>
<sequence length="218" mass="23482">MSSSARVATSSPRMRQPYSPRHPSPLGFPPTGFPPLAPHMAFQNPAPYPATPSRPVQPKGPTESRVAFPPDARRPLAGAQRPRSQPMKDPPPALVLSGPYHPPTQLNYPAQSQPGARRDMSVDPGPPSPTNSSTSSLSLYSAESLSKNFPVEVVGNQGQRELEQEKKAPGIFCGCISFKALFGFQSIKQKILDPPAAPPAPGPQMVQFPRRRPTPLNL</sequence>
<feature type="region of interest" description="Disordered" evidence="1">
    <location>
        <begin position="1"/>
        <end position="141"/>
    </location>
</feature>